<dbReference type="EMBL" id="LSYV01000002">
    <property type="protein sequence ID" value="KXZ56518.1"/>
    <property type="molecule type" value="Genomic_DNA"/>
</dbReference>
<dbReference type="Proteomes" id="UP000075714">
    <property type="component" value="Unassembled WGS sequence"/>
</dbReference>
<feature type="domain" description="Protein kinase" evidence="2">
    <location>
        <begin position="786"/>
        <end position="1287"/>
    </location>
</feature>
<accession>A0A150H3W9</accession>
<gene>
    <name evidence="3" type="ORF">GPECTOR_1g465</name>
</gene>
<feature type="region of interest" description="Disordered" evidence="1">
    <location>
        <begin position="1575"/>
        <end position="1595"/>
    </location>
</feature>
<sequence>MWLRRAANSRLSGASSVNTVTTAVTNAPINSSSAAMAAGPGGAAGVFVGSVCSTPAVAGGPRGRRDRATSSSVVSAVAGGVCNAEEEDGASLGAAGVGLAPGRASTSSALLLMTPRDLLATATATGPGRMGHGADREHLSTLGGDELSTVGSYASAGTYQLPLLATRPSMMEEGGLGYADLMKGAGWRAPGGMGMGLGYGMGMGMGLGGGPGMATSIGGGISPERSQPPSPLGRPPPPLQPQLSAQTSAAGLGSSVGLPSGEDLLSPALSLGVYAAASRAVGATVAPGCALGDASNKGSSPDTPFASASPAATWRPFGLPQQVGGVSPAGSLLGPLSRLKSSSWSKIRSIGRRAPASSILSYVPEEDPRSPPATATTQPLEVAAHRHSCGSCEQPAHADNEYAGTVLVDTFGPGSDSALLGQLPPAPEPQRLTGIASPAGGLGACLHGGSADGGVGTDGAFAKLVHAHPVSLQQVNQELGAKAGGEAGRLGVPRGDGVGAEPGGEATAKLPAPTVAPLAQTRSADAARPASMVASVPQDASLTLDWARMRLPRLQIPRTSESGLGSLIMVPSGAAAGDSCPAAVQAAVGATADGAPKANPANAVALAAGLPRADASATVPERMAWVSVPGPVCNESSLQPVPASAATVHGPGVAEDLISSQAGTSRRLLSGLPVPFLPAGVEARGQLRGSSGGAPSEHSCLNLTPRTATAAAASAVSIFHAGSPSASSAWPSRLFNDNSVLFDMDSGALALGLASPVLRPQLLAGGAPPFSRQQSHVLQISCPSEVVLHKLIGQGCAGRVYKGTWRDQLVAIKVITHPQADAQQPQDERIKKIEQEAALGICLDHPNIVATYAAFTTVTSPQLQLQPPQGALSRQSSTAGYQALHLHSLSLDRVPQLRGAPYSGAAPPRSRSLQPHANPQYPFQQEQQQQQAGTRGGYSHSHSLASPAATQATCAHAAVGHSPPRGSGLSSRPVSRQASASSGFLSVSMAPGSPAVRGGGGSGHLVDLCPSPAASGPGGIAGFGGAGGGGAMWTTFIVMELCQRGSLRSALDSKKLHDKRGAPRMHEVLPLAWEVACALQYLHANGVVHGDLKAANVMLSEAASSPPDSELDSAWLAGPTAQASQGMEPSSPAPTPRAQATKGKPSYTAKVADFSHSYQVELALRRLRETSGAAGAADVSSSHAAPELFEEGAMPTMQSDIYSLGVVLWELYGGRKPYDKYRTAGEVMAAKRNLPTEQVLTVPDTWPQEYAGLCRRCWLAPGERPPLDVIVTALSELCRAHLPHVELCPPTTIAADTDLTELEAAEGMGDELPTMSMEEVGGASGEAIMTLPQGRLQRSAGSRFGRTVVVDPGFMALPDLACTAPTTGTGMVPVTGPSTQLQATSPAASPRVCHEAEVLRDYVYGPVPARATSAVRQGQLPLPPMPALPPALMGAAPGGPAIGNWAVAGSAAPPAAISDTSASGRLLMPLARPRMSEDPSVPRGEDCARAGVPFHSNFSCPMGSRTGDTSVVSPAATTTVLPHHTSVTTFASSSTSVRSIGNLTASATIQSGKPSSRMLCEDELSAALLMGLPPSLGPLQQQPHAQHLPAGSGRPELQFGLPFPWPAVQRLTASSRNISAVSLNRAHGGSGDELQAEQGGGLGSAGVEGVSNGVADAAPLRSVFASSRTRGSHGSRGSGCEWPWGAPSPFSSSTAVALMSERSVAAVNTPDASVSRQGSLRAPHGSDALAQASSGWSRGTVGTALSVAGAPAGGVIAAAAGSGSGQLQGYASGTPTRHTRRTASAHHEPPSMRLEPLPEMESCHLHLRPEQLREPPAAPHMPFLDPCPLDASTSALVEMLPPLDIPGSRVPLPPPSPSAAHGGPNDGAIAGQASSGDGGLVSYAQSASGLDAYVDTPQATPGGGAPRRASTLTEVSYFAAAGDLSPQSPARPDCEPAAMFDSGSMYGNMAAGAAPAPGAPASVTTLARQSQGYNSTSSFGVARQKLRQHSRMFTTEDLEAR</sequence>
<dbReference type="PROSITE" id="PS00108">
    <property type="entry name" value="PROTEIN_KINASE_ST"/>
    <property type="match status" value="1"/>
</dbReference>
<evidence type="ECO:0000256" key="1">
    <source>
        <dbReference type="SAM" id="MobiDB-lite"/>
    </source>
</evidence>
<proteinExistence type="predicted"/>
<organism evidence="3 4">
    <name type="scientific">Gonium pectorale</name>
    <name type="common">Green alga</name>
    <dbReference type="NCBI Taxonomy" id="33097"/>
    <lineage>
        <taxon>Eukaryota</taxon>
        <taxon>Viridiplantae</taxon>
        <taxon>Chlorophyta</taxon>
        <taxon>core chlorophytes</taxon>
        <taxon>Chlorophyceae</taxon>
        <taxon>CS clade</taxon>
        <taxon>Chlamydomonadales</taxon>
        <taxon>Volvocaceae</taxon>
        <taxon>Gonium</taxon>
    </lineage>
</organism>
<feature type="region of interest" description="Disordered" evidence="1">
    <location>
        <begin position="1770"/>
        <end position="1795"/>
    </location>
</feature>
<dbReference type="PANTHER" id="PTHR44329">
    <property type="entry name" value="SERINE/THREONINE-PROTEIN KINASE TNNI3K-RELATED"/>
    <property type="match status" value="1"/>
</dbReference>
<dbReference type="Gene3D" id="3.30.200.20">
    <property type="entry name" value="Phosphorylase Kinase, domain 1"/>
    <property type="match status" value="1"/>
</dbReference>
<evidence type="ECO:0000259" key="2">
    <source>
        <dbReference type="PROSITE" id="PS50011"/>
    </source>
</evidence>
<dbReference type="Gene3D" id="1.10.510.10">
    <property type="entry name" value="Transferase(Phosphotransferase) domain 1"/>
    <property type="match status" value="1"/>
</dbReference>
<dbReference type="PROSITE" id="PS50011">
    <property type="entry name" value="PROTEIN_KINASE_DOM"/>
    <property type="match status" value="1"/>
</dbReference>
<feature type="region of interest" description="Disordered" evidence="1">
    <location>
        <begin position="1120"/>
        <end position="1146"/>
    </location>
</feature>
<feature type="region of interest" description="Disordered" evidence="1">
    <location>
        <begin position="213"/>
        <end position="255"/>
    </location>
</feature>
<feature type="region of interest" description="Disordered" evidence="1">
    <location>
        <begin position="1846"/>
        <end position="1882"/>
    </location>
</feature>
<dbReference type="STRING" id="33097.A0A150H3W9"/>
<evidence type="ECO:0000313" key="3">
    <source>
        <dbReference type="EMBL" id="KXZ56518.1"/>
    </source>
</evidence>
<dbReference type="Pfam" id="PF07714">
    <property type="entry name" value="PK_Tyr_Ser-Thr"/>
    <property type="match status" value="1"/>
</dbReference>
<dbReference type="InterPro" id="IPR008271">
    <property type="entry name" value="Ser/Thr_kinase_AS"/>
</dbReference>
<feature type="compositionally biased region" description="Pro residues" evidence="1">
    <location>
        <begin position="226"/>
        <end position="240"/>
    </location>
</feature>
<dbReference type="SMART" id="SM00220">
    <property type="entry name" value="S_TKc"/>
    <property type="match status" value="1"/>
</dbReference>
<feature type="region of interest" description="Disordered" evidence="1">
    <location>
        <begin position="1666"/>
        <end position="1686"/>
    </location>
</feature>
<reference evidence="4" key="1">
    <citation type="journal article" date="2016" name="Nat. Commun.">
        <title>The Gonium pectorale genome demonstrates co-option of cell cycle regulation during the evolution of multicellularity.</title>
        <authorList>
            <person name="Hanschen E.R."/>
            <person name="Marriage T.N."/>
            <person name="Ferris P.J."/>
            <person name="Hamaji T."/>
            <person name="Toyoda A."/>
            <person name="Fujiyama A."/>
            <person name="Neme R."/>
            <person name="Noguchi H."/>
            <person name="Minakuchi Y."/>
            <person name="Suzuki M."/>
            <person name="Kawai-Toyooka H."/>
            <person name="Smith D.R."/>
            <person name="Sparks H."/>
            <person name="Anderson J."/>
            <person name="Bakaric R."/>
            <person name="Luria V."/>
            <person name="Karger A."/>
            <person name="Kirschner M.W."/>
            <person name="Durand P.M."/>
            <person name="Michod R.E."/>
            <person name="Nozaki H."/>
            <person name="Olson B.J."/>
        </authorList>
    </citation>
    <scope>NUCLEOTIDE SEQUENCE [LARGE SCALE GENOMIC DNA]</scope>
    <source>
        <strain evidence="4">NIES-2863</strain>
    </source>
</reference>
<keyword evidence="4" id="KW-1185">Reference proteome</keyword>
<dbReference type="InterPro" id="IPR000719">
    <property type="entry name" value="Prot_kinase_dom"/>
</dbReference>
<dbReference type="InterPro" id="IPR011009">
    <property type="entry name" value="Kinase-like_dom_sf"/>
</dbReference>
<dbReference type="GO" id="GO:0004674">
    <property type="term" value="F:protein serine/threonine kinase activity"/>
    <property type="evidence" value="ECO:0007669"/>
    <property type="project" value="TreeGrafter"/>
</dbReference>
<dbReference type="GO" id="GO:0005524">
    <property type="term" value="F:ATP binding"/>
    <property type="evidence" value="ECO:0007669"/>
    <property type="project" value="InterPro"/>
</dbReference>
<feature type="region of interest" description="Disordered" evidence="1">
    <location>
        <begin position="485"/>
        <end position="514"/>
    </location>
</feature>
<protein>
    <recommendedName>
        <fullName evidence="2">Protein kinase domain-containing protein</fullName>
    </recommendedName>
</protein>
<feature type="compositionally biased region" description="Polar residues" evidence="1">
    <location>
        <begin position="911"/>
        <end position="923"/>
    </location>
</feature>
<dbReference type="SUPFAM" id="SSF56112">
    <property type="entry name" value="Protein kinase-like (PK-like)"/>
    <property type="match status" value="1"/>
</dbReference>
<feature type="region of interest" description="Disordered" evidence="1">
    <location>
        <begin position="1624"/>
        <end position="1647"/>
    </location>
</feature>
<comment type="caution">
    <text evidence="3">The sequence shown here is derived from an EMBL/GenBank/DDBJ whole genome shotgun (WGS) entry which is preliminary data.</text>
</comment>
<feature type="compositionally biased region" description="Low complexity" evidence="1">
    <location>
        <begin position="945"/>
        <end position="976"/>
    </location>
</feature>
<dbReference type="InterPro" id="IPR051681">
    <property type="entry name" value="Ser/Thr_Kinases-Pseudokinases"/>
</dbReference>
<name>A0A150H3W9_GONPE</name>
<evidence type="ECO:0000313" key="4">
    <source>
        <dbReference type="Proteomes" id="UP000075714"/>
    </source>
</evidence>
<feature type="region of interest" description="Disordered" evidence="1">
    <location>
        <begin position="897"/>
        <end position="977"/>
    </location>
</feature>
<feature type="region of interest" description="Disordered" evidence="1">
    <location>
        <begin position="1708"/>
        <end position="1732"/>
    </location>
</feature>
<dbReference type="InterPro" id="IPR001245">
    <property type="entry name" value="Ser-Thr/Tyr_kinase_cat_dom"/>
</dbReference>
<feature type="compositionally biased region" description="Low complexity" evidence="1">
    <location>
        <begin position="1575"/>
        <end position="1591"/>
    </location>
</feature>
<dbReference type="PANTHER" id="PTHR44329:SF289">
    <property type="entry name" value="SERINE_THREONINE-PROTEIN KINASE VIK"/>
    <property type="match status" value="1"/>
</dbReference>
<feature type="compositionally biased region" description="Gly residues" evidence="1">
    <location>
        <begin position="485"/>
        <end position="502"/>
    </location>
</feature>
<dbReference type="OrthoDB" id="552238at2759"/>